<name>A6DQS8_9BACT</name>
<dbReference type="GO" id="GO:0016810">
    <property type="term" value="F:hydrolase activity, acting on carbon-nitrogen (but not peptide) bonds"/>
    <property type="evidence" value="ECO:0007669"/>
    <property type="project" value="InterPro"/>
</dbReference>
<dbReference type="EMBL" id="ABCK01000021">
    <property type="protein sequence ID" value="EDM25978.1"/>
    <property type="molecule type" value="Genomic_DNA"/>
</dbReference>
<reference evidence="2 3" key="1">
    <citation type="journal article" date="2010" name="J. Bacteriol.">
        <title>Genome sequence of Lentisphaera araneosa HTCC2155T, the type species of the order Lentisphaerales in the phylum Lentisphaerae.</title>
        <authorList>
            <person name="Thrash J.C."/>
            <person name="Cho J.C."/>
            <person name="Vergin K.L."/>
            <person name="Morris R.M."/>
            <person name="Giovannoni S.J."/>
        </authorList>
    </citation>
    <scope>NUCLEOTIDE SEQUENCE [LARGE SCALE GENOMIC DNA]</scope>
    <source>
        <strain evidence="2 3">HTCC2155</strain>
    </source>
</reference>
<dbReference type="AlphaFoldDB" id="A6DQS8"/>
<dbReference type="PROSITE" id="PS51677">
    <property type="entry name" value="NODB"/>
    <property type="match status" value="1"/>
</dbReference>
<sequence length="66" mass="8132">MNEEDIKTMFKLMKEYSEEEMDQWDSWKFDSKYGKVYISFDRKSNGYEDSYHDISELLKQEKNKKS</sequence>
<dbReference type="RefSeq" id="WP_007280201.1">
    <property type="nucleotide sequence ID" value="NZ_ABCK01000021.1"/>
</dbReference>
<dbReference type="InterPro" id="IPR002509">
    <property type="entry name" value="NODB_dom"/>
</dbReference>
<comment type="caution">
    <text evidence="2">The sequence shown here is derived from an EMBL/GenBank/DDBJ whole genome shotgun (WGS) entry which is preliminary data.</text>
</comment>
<protein>
    <recommendedName>
        <fullName evidence="1">NodB homology domain-containing protein</fullName>
    </recommendedName>
</protein>
<evidence type="ECO:0000259" key="1">
    <source>
        <dbReference type="PROSITE" id="PS51677"/>
    </source>
</evidence>
<dbReference type="Proteomes" id="UP000004947">
    <property type="component" value="Unassembled WGS sequence"/>
</dbReference>
<keyword evidence="3" id="KW-1185">Reference proteome</keyword>
<organism evidence="2 3">
    <name type="scientific">Lentisphaera araneosa HTCC2155</name>
    <dbReference type="NCBI Taxonomy" id="313628"/>
    <lineage>
        <taxon>Bacteria</taxon>
        <taxon>Pseudomonadati</taxon>
        <taxon>Lentisphaerota</taxon>
        <taxon>Lentisphaeria</taxon>
        <taxon>Lentisphaerales</taxon>
        <taxon>Lentisphaeraceae</taxon>
        <taxon>Lentisphaera</taxon>
    </lineage>
</organism>
<feature type="domain" description="NodB homology" evidence="1">
    <location>
        <begin position="34"/>
        <end position="66"/>
    </location>
</feature>
<dbReference type="OrthoDB" id="6311304at2"/>
<evidence type="ECO:0000313" key="2">
    <source>
        <dbReference type="EMBL" id="EDM25978.1"/>
    </source>
</evidence>
<proteinExistence type="predicted"/>
<evidence type="ECO:0000313" key="3">
    <source>
        <dbReference type="Proteomes" id="UP000004947"/>
    </source>
</evidence>
<gene>
    <name evidence="2" type="ORF">LNTAR_19312</name>
</gene>
<dbReference type="GO" id="GO:0005975">
    <property type="term" value="P:carbohydrate metabolic process"/>
    <property type="evidence" value="ECO:0007669"/>
    <property type="project" value="InterPro"/>
</dbReference>
<accession>A6DQS8</accession>